<name>A0A0M2HK60_MICTR</name>
<dbReference type="SUPFAM" id="SSF51445">
    <property type="entry name" value="(Trans)glycosidases"/>
    <property type="match status" value="1"/>
</dbReference>
<dbReference type="RefSeq" id="WP_045296908.1">
    <property type="nucleotide sequence ID" value="NZ_JYJA01000024.1"/>
</dbReference>
<dbReference type="Gene3D" id="3.20.20.80">
    <property type="entry name" value="Glycosidases"/>
    <property type="match status" value="1"/>
</dbReference>
<gene>
    <name evidence="5" type="primary">malL_4</name>
    <name evidence="5" type="ORF">RS82_00690</name>
</gene>
<reference evidence="5 6" key="1">
    <citation type="submission" date="2015-02" db="EMBL/GenBank/DDBJ databases">
        <title>Draft genome sequences of ten Microbacterium spp. with emphasis on heavy metal contaminated environments.</title>
        <authorList>
            <person name="Corretto E."/>
        </authorList>
    </citation>
    <scope>NUCLEOTIDE SEQUENCE [LARGE SCALE GENOMIC DNA]</scope>
    <source>
        <strain evidence="5 6">DSM 8608</strain>
    </source>
</reference>
<dbReference type="PATRIC" id="fig|69370.6.peg.713"/>
<feature type="region of interest" description="Disordered" evidence="3">
    <location>
        <begin position="350"/>
        <end position="369"/>
    </location>
</feature>
<accession>A0A0M2HK60</accession>
<dbReference type="FunFam" id="3.90.400.10:FF:000001">
    <property type="entry name" value="Maltase A3, isoform A"/>
    <property type="match status" value="1"/>
</dbReference>
<dbReference type="PANTHER" id="PTHR10357:SF179">
    <property type="entry name" value="NEUTRAL AND BASIC AMINO ACID TRANSPORT PROTEIN RBAT"/>
    <property type="match status" value="1"/>
</dbReference>
<dbReference type="EMBL" id="JYJA01000024">
    <property type="protein sequence ID" value="KJL44731.1"/>
    <property type="molecule type" value="Genomic_DNA"/>
</dbReference>
<keyword evidence="5" id="KW-0378">Hydrolase</keyword>
<dbReference type="InterPro" id="IPR006047">
    <property type="entry name" value="GH13_cat_dom"/>
</dbReference>
<dbReference type="InterPro" id="IPR045857">
    <property type="entry name" value="O16G_dom_2"/>
</dbReference>
<keyword evidence="6" id="KW-1185">Reference proteome</keyword>
<dbReference type="GO" id="GO:0004556">
    <property type="term" value="F:alpha-amylase activity"/>
    <property type="evidence" value="ECO:0007669"/>
    <property type="project" value="TreeGrafter"/>
</dbReference>
<dbReference type="GO" id="GO:0004574">
    <property type="term" value="F:oligo-1,6-glucosidase activity"/>
    <property type="evidence" value="ECO:0007669"/>
    <property type="project" value="UniProtKB-EC"/>
</dbReference>
<evidence type="ECO:0000256" key="1">
    <source>
        <dbReference type="ARBA" id="ARBA00008061"/>
    </source>
</evidence>
<dbReference type="EC" id="3.2.1.10" evidence="5"/>
<feature type="domain" description="Glycosyl hydrolase family 13 catalytic" evidence="4">
    <location>
        <begin position="29"/>
        <end position="440"/>
    </location>
</feature>
<dbReference type="InterPro" id="IPR017853">
    <property type="entry name" value="GH"/>
</dbReference>
<evidence type="ECO:0000313" key="6">
    <source>
        <dbReference type="Proteomes" id="UP000034098"/>
    </source>
</evidence>
<dbReference type="Proteomes" id="UP000034098">
    <property type="component" value="Unassembled WGS sequence"/>
</dbReference>
<keyword evidence="5" id="KW-0326">Glycosidase</keyword>
<dbReference type="CDD" id="cd11332">
    <property type="entry name" value="AmyAc_OligoGlu_TS"/>
    <property type="match status" value="1"/>
</dbReference>
<dbReference type="SMART" id="SM00642">
    <property type="entry name" value="Aamy"/>
    <property type="match status" value="1"/>
</dbReference>
<proteinExistence type="inferred from homology"/>
<evidence type="ECO:0000313" key="5">
    <source>
        <dbReference type="EMBL" id="KJL44731.1"/>
    </source>
</evidence>
<evidence type="ECO:0000256" key="2">
    <source>
        <dbReference type="ARBA" id="ARBA00023180"/>
    </source>
</evidence>
<protein>
    <submittedName>
        <fullName evidence="5">Oligo-1,6-glucosidase</fullName>
        <ecNumber evidence="5">3.2.1.10</ecNumber>
    </submittedName>
</protein>
<evidence type="ECO:0000256" key="3">
    <source>
        <dbReference type="SAM" id="MobiDB-lite"/>
    </source>
</evidence>
<organism evidence="5 6">
    <name type="scientific">Microbacterium trichothecenolyticum</name>
    <name type="common">Aureobacterium trichothecenolyticum</name>
    <dbReference type="NCBI Taxonomy" id="69370"/>
    <lineage>
        <taxon>Bacteria</taxon>
        <taxon>Bacillati</taxon>
        <taxon>Actinomycetota</taxon>
        <taxon>Actinomycetes</taxon>
        <taxon>Micrococcales</taxon>
        <taxon>Microbacteriaceae</taxon>
        <taxon>Microbacterium</taxon>
    </lineage>
</organism>
<sequence>MTTVHPAPSPSDQHDLELPAWWRQAVVYQVYPRSFADADGDGIGDIRGVTSRVPYLKELGIDAVWLSPFYPSALADGGYDVADYRDVDPRLGTLEDFDEMLRALHGAGIKVVVDIVPNHTSDQHEWFQEALAAGRGSAARARYIFRDGSGPDGSEPPADWESVFGGSAWERVADGQWYFHNFAVEQPDLDWSNPEVRADFVKTLRFWSDRGVDGFRIDVAHMLTKDFVDPLPSQAELDAMPRDGNHPMIDRDDVHEVYAEWREVFDSYDPPRTAVAEAWVEPSRIPLYARAESLGQAFNFDLLEADFDAAQFRRIVGDNLALAGKSGSSTTWVLSNHDVVRHATRYGLPDVERDDKGRPTRKHGNEWLLSGGAEPELDVARGLRRARAATLFVLGLPGSAYVYQGEELGLHEVAAIPDAERQDPTFFRSPGEDIGRDGCRVPLPWSAQGPSLGFGAGGAHLPQPAWFAEYAVSAEDGDPASTLSLYRDALALRRASQTGESLEWIDTGRDDVLGFRRPNGWTVFTNFGTEPFELPAGSDVSLSSGPVDGSRLPGETTAWIAGA</sequence>
<dbReference type="Gene3D" id="3.90.400.10">
    <property type="entry name" value="Oligo-1,6-glucosidase, Domain 2"/>
    <property type="match status" value="1"/>
</dbReference>
<comment type="similarity">
    <text evidence="1">Belongs to the glycosyl hydrolase 13 family.</text>
</comment>
<keyword evidence="2" id="KW-0325">Glycoprotein</keyword>
<comment type="caution">
    <text evidence="5">The sequence shown here is derived from an EMBL/GenBank/DDBJ whole genome shotgun (WGS) entry which is preliminary data.</text>
</comment>
<dbReference type="PANTHER" id="PTHR10357">
    <property type="entry name" value="ALPHA-AMYLASE FAMILY MEMBER"/>
    <property type="match status" value="1"/>
</dbReference>
<dbReference type="GO" id="GO:0009313">
    <property type="term" value="P:oligosaccharide catabolic process"/>
    <property type="evidence" value="ECO:0007669"/>
    <property type="project" value="TreeGrafter"/>
</dbReference>
<dbReference type="AlphaFoldDB" id="A0A0M2HK60"/>
<evidence type="ECO:0000259" key="4">
    <source>
        <dbReference type="SMART" id="SM00642"/>
    </source>
</evidence>
<dbReference type="Pfam" id="PF00128">
    <property type="entry name" value="Alpha-amylase"/>
    <property type="match status" value="2"/>
</dbReference>